<comment type="caution">
    <text evidence="4">The sequence shown here is derived from an EMBL/GenBank/DDBJ whole genome shotgun (WGS) entry which is preliminary data.</text>
</comment>
<protein>
    <submittedName>
        <fullName evidence="4">Polysaccharide deacetylase</fullName>
    </submittedName>
</protein>
<dbReference type="InterPro" id="IPR051398">
    <property type="entry name" value="Polysacch_Deacetylase"/>
</dbReference>
<evidence type="ECO:0000313" key="5">
    <source>
        <dbReference type="Proteomes" id="UP000060487"/>
    </source>
</evidence>
<evidence type="ECO:0000313" key="4">
    <source>
        <dbReference type="EMBL" id="KWT82986.1"/>
    </source>
</evidence>
<dbReference type="RefSeq" id="WP_085052945.1">
    <property type="nucleotide sequence ID" value="NZ_LNQR01000081.1"/>
</dbReference>
<reference evidence="4 5" key="1">
    <citation type="submission" date="2015-11" db="EMBL/GenBank/DDBJ databases">
        <authorList>
            <person name="Lin W."/>
        </authorList>
    </citation>
    <scope>NUCLEOTIDE SEQUENCE [LARGE SCALE GENOMIC DNA]</scope>
    <source>
        <strain evidence="4 5">HCH-1</strain>
    </source>
</reference>
<dbReference type="PANTHER" id="PTHR34216">
    <property type="match status" value="1"/>
</dbReference>
<dbReference type="InterPro" id="IPR002509">
    <property type="entry name" value="NODB_dom"/>
</dbReference>
<dbReference type="EMBL" id="LNQR01000081">
    <property type="protein sequence ID" value="KWT82986.1"/>
    <property type="molecule type" value="Genomic_DNA"/>
</dbReference>
<keyword evidence="5" id="KW-1185">Reference proteome</keyword>
<dbReference type="PANTHER" id="PTHR34216:SF3">
    <property type="entry name" value="POLY-BETA-1,6-N-ACETYL-D-GLUCOSAMINE N-DEACETYLASE"/>
    <property type="match status" value="1"/>
</dbReference>
<evidence type="ECO:0000256" key="2">
    <source>
        <dbReference type="ARBA" id="ARBA00022729"/>
    </source>
</evidence>
<organism evidence="4 5">
    <name type="scientific">Candidatus Magnetominusculus xianensis</name>
    <dbReference type="NCBI Taxonomy" id="1748249"/>
    <lineage>
        <taxon>Bacteria</taxon>
        <taxon>Pseudomonadati</taxon>
        <taxon>Nitrospirota</taxon>
        <taxon>Nitrospiria</taxon>
        <taxon>Nitrospirales</taxon>
        <taxon>Nitrospiraceae</taxon>
        <taxon>Candidatus Magnetominusculus</taxon>
    </lineage>
</organism>
<dbReference type="Proteomes" id="UP000060487">
    <property type="component" value="Unassembled WGS sequence"/>
</dbReference>
<sequence length="329" mass="37777">MFNKNMLKGGFATVAGACFKLFKKSKLNHALTVFLYHDITYTPSEFSKMYKLNVPPDVFDFQLKYINNNFNVITPDELIRGDIPPRAAMVTFDDGMKGFFSDAARIIENNRVPTVIFLNTQPAGGEIFQSGLITYLCEKEEGFKEYLRRAVGYETIIAPLFLNCTREIVNSYISQTGKDFKDTVDRFVGPFASEDDLMMTSESKYIYYGNHLYNHDVALTLSDDELRESYQKNEEKLQSFKNYTNLFAFPFGQPGTTFSEGQIDIIRSLGAQKVFSSYPVINYTPSNAYLHRIALTDFNDTGLKIWYQIFYNEIRNNPVFKSIKRALSK</sequence>
<comment type="subcellular location">
    <subcellularLocation>
        <location evidence="1">Secreted</location>
    </subcellularLocation>
</comment>
<gene>
    <name evidence="4" type="ORF">ASN18_2347</name>
</gene>
<accession>A0ABR5SDG0</accession>
<dbReference type="Gene3D" id="3.20.20.370">
    <property type="entry name" value="Glycoside hydrolase/deacetylase"/>
    <property type="match status" value="1"/>
</dbReference>
<dbReference type="Pfam" id="PF01522">
    <property type="entry name" value="Polysacc_deac_1"/>
    <property type="match status" value="1"/>
</dbReference>
<feature type="domain" description="NodB homology" evidence="3">
    <location>
        <begin position="84"/>
        <end position="270"/>
    </location>
</feature>
<evidence type="ECO:0000259" key="3">
    <source>
        <dbReference type="Pfam" id="PF01522"/>
    </source>
</evidence>
<dbReference type="SUPFAM" id="SSF88713">
    <property type="entry name" value="Glycoside hydrolase/deacetylase"/>
    <property type="match status" value="1"/>
</dbReference>
<dbReference type="InterPro" id="IPR011330">
    <property type="entry name" value="Glyco_hydro/deAcase_b/a-brl"/>
</dbReference>
<name>A0ABR5SDG0_9BACT</name>
<evidence type="ECO:0000256" key="1">
    <source>
        <dbReference type="ARBA" id="ARBA00004613"/>
    </source>
</evidence>
<proteinExistence type="predicted"/>
<keyword evidence="2" id="KW-0732">Signal</keyword>